<dbReference type="EMBL" id="RSCK01000014">
    <property type="protein sequence ID" value="RUT12481.1"/>
    <property type="molecule type" value="Genomic_DNA"/>
</dbReference>
<feature type="domain" description="ATPase AAA-type core" evidence="3">
    <location>
        <begin position="257"/>
        <end position="386"/>
    </location>
</feature>
<organism evidence="4 5">
    <name type="scientific">Chroococcidiopsis cubana SAG 39.79</name>
    <dbReference type="NCBI Taxonomy" id="388085"/>
    <lineage>
        <taxon>Bacteria</taxon>
        <taxon>Bacillati</taxon>
        <taxon>Cyanobacteriota</taxon>
        <taxon>Cyanophyceae</taxon>
        <taxon>Chroococcidiopsidales</taxon>
        <taxon>Chroococcidiopsidaceae</taxon>
        <taxon>Chroococcidiopsis</taxon>
    </lineage>
</organism>
<dbReference type="GO" id="GO:0016887">
    <property type="term" value="F:ATP hydrolysis activity"/>
    <property type="evidence" value="ECO:0007669"/>
    <property type="project" value="InterPro"/>
</dbReference>
<protein>
    <submittedName>
        <fullName evidence="4">ATPase AAA</fullName>
    </submittedName>
</protein>
<dbReference type="Gene3D" id="3.40.50.300">
    <property type="entry name" value="P-loop containing nucleotide triphosphate hydrolases"/>
    <property type="match status" value="1"/>
</dbReference>
<evidence type="ECO:0000256" key="1">
    <source>
        <dbReference type="ARBA" id="ARBA00022741"/>
    </source>
</evidence>
<dbReference type="InterPro" id="IPR003959">
    <property type="entry name" value="ATPase_AAA_core"/>
</dbReference>
<dbReference type="PANTHER" id="PTHR23073">
    <property type="entry name" value="26S PROTEASOME REGULATORY SUBUNIT"/>
    <property type="match status" value="1"/>
</dbReference>
<keyword evidence="5" id="KW-1185">Reference proteome</keyword>
<sequence length="391" mass="45364">MYKKQKEPNLIGAGWQPLNRDIDLNYLWETWLNNPWEVSHKAMNVVSYIADALGREHYAWWANFLNLFYETTREEIDEFWNFITPEPLTPDNRYRDSLSIETPVVKSVTRDLIPIEQVLLKLEEITIFRLLSFLGRPDLITQYSTGKYFYYPPEKFVEWNKLKSIGSIFAYWSEHEIWLRIDPLYSMDRDRRYTIMAKKLAPLVNKVTYDLAVMLSGYQSRIGQVHSQFAINSFPADVQSFTDAVQEKVFTQNQLAVLVYGNPGTGKTVWAQAVAKEILAPLGYIIFILDHAAVENFVPPSYLERVCIIINEADNLAPDRSTEIAQSNYKTERILSLLDGTLYQSVIDESGIQEQQKLVVLMTCNTTERLDPAMLRKGRIDLMCEFAHQFV</sequence>
<reference evidence="4 5" key="1">
    <citation type="journal article" date="2019" name="Genome Biol. Evol.">
        <title>Day and night: Metabolic profiles and evolutionary relationships of six axenic non-marine cyanobacteria.</title>
        <authorList>
            <person name="Will S.E."/>
            <person name="Henke P."/>
            <person name="Boedeker C."/>
            <person name="Huang S."/>
            <person name="Brinkmann H."/>
            <person name="Rohde M."/>
            <person name="Jarek M."/>
            <person name="Friedl T."/>
            <person name="Seufert S."/>
            <person name="Schumacher M."/>
            <person name="Overmann J."/>
            <person name="Neumann-Schaal M."/>
            <person name="Petersen J."/>
        </authorList>
    </citation>
    <scope>NUCLEOTIDE SEQUENCE [LARGE SCALE GENOMIC DNA]</scope>
    <source>
        <strain evidence="4 5">SAG 39.79</strain>
    </source>
</reference>
<keyword evidence="2" id="KW-0067">ATP-binding</keyword>
<dbReference type="SUPFAM" id="SSF52540">
    <property type="entry name" value="P-loop containing nucleoside triphosphate hydrolases"/>
    <property type="match status" value="1"/>
</dbReference>
<comment type="caution">
    <text evidence="4">The sequence shown here is derived from an EMBL/GenBank/DDBJ whole genome shotgun (WGS) entry which is preliminary data.</text>
</comment>
<dbReference type="GO" id="GO:0005524">
    <property type="term" value="F:ATP binding"/>
    <property type="evidence" value="ECO:0007669"/>
    <property type="project" value="UniProtKB-KW"/>
</dbReference>
<keyword evidence="1" id="KW-0547">Nucleotide-binding</keyword>
<dbReference type="InterPro" id="IPR050221">
    <property type="entry name" value="26S_Proteasome_ATPase"/>
</dbReference>
<accession>A0AB37UM55</accession>
<name>A0AB37UM55_9CYAN</name>
<evidence type="ECO:0000256" key="2">
    <source>
        <dbReference type="ARBA" id="ARBA00022840"/>
    </source>
</evidence>
<proteinExistence type="predicted"/>
<dbReference type="RefSeq" id="WP_015156444.1">
    <property type="nucleotide sequence ID" value="NZ_RSCK01000014.1"/>
</dbReference>
<evidence type="ECO:0000313" key="5">
    <source>
        <dbReference type="Proteomes" id="UP000282574"/>
    </source>
</evidence>
<dbReference type="InterPro" id="IPR027417">
    <property type="entry name" value="P-loop_NTPase"/>
</dbReference>
<gene>
    <name evidence="4" type="ORF">DSM107010_22820</name>
</gene>
<dbReference type="Proteomes" id="UP000282574">
    <property type="component" value="Unassembled WGS sequence"/>
</dbReference>
<evidence type="ECO:0000313" key="4">
    <source>
        <dbReference type="EMBL" id="RUT12481.1"/>
    </source>
</evidence>
<evidence type="ECO:0000259" key="3">
    <source>
        <dbReference type="Pfam" id="PF00004"/>
    </source>
</evidence>
<dbReference type="AlphaFoldDB" id="A0AB37UM55"/>
<dbReference type="Pfam" id="PF00004">
    <property type="entry name" value="AAA"/>
    <property type="match status" value="1"/>
</dbReference>